<dbReference type="RefSeq" id="WP_157706968.1">
    <property type="nucleotide sequence ID" value="NZ_CP034348.1"/>
</dbReference>
<feature type="transmembrane region" description="Helical" evidence="1">
    <location>
        <begin position="124"/>
        <end position="144"/>
    </location>
</feature>
<proteinExistence type="predicted"/>
<keyword evidence="1" id="KW-1133">Transmembrane helix</keyword>
<name>A0A6I6INT1_9RHOB</name>
<reference evidence="3" key="1">
    <citation type="submission" date="2018-12" db="EMBL/GenBank/DDBJ databases">
        <title>Complete genome sequence of Roseovarius sp. MME-070.</title>
        <authorList>
            <person name="Nam Y.-D."/>
            <person name="Kang J."/>
            <person name="Chung W.-H."/>
            <person name="Park Y.S."/>
        </authorList>
    </citation>
    <scope>NUCLEOTIDE SEQUENCE [LARGE SCALE GENOMIC DNA]</scope>
    <source>
        <strain evidence="3">MME-070</strain>
    </source>
</reference>
<dbReference type="InterPro" id="IPR047784">
    <property type="entry name" value="TrgA"/>
</dbReference>
<dbReference type="KEGG" id="rom:EI983_08585"/>
<gene>
    <name evidence="2" type="ORF">EI983_08585</name>
</gene>
<keyword evidence="1" id="KW-0472">Membrane</keyword>
<keyword evidence="3" id="KW-1185">Reference proteome</keyword>
<sequence length="152" mass="16141">MPLSDNMPTAAKLIGAIGLAAVGWFASEAIRPLMPPHTDFGWFNQVNVALGLICGWRVLGKRVGGGFSEAISAGLTGAAALVFWGVFVQAFNQMLDFALEKKYDGPFEGIIGVFNLMLEFGVNLLDAKVIGIIVIGGLLTGILADRVARRYG</sequence>
<keyword evidence="1" id="KW-0812">Transmembrane</keyword>
<feature type="transmembrane region" description="Helical" evidence="1">
    <location>
        <begin position="42"/>
        <end position="59"/>
    </location>
</feature>
<dbReference type="NCBIfam" id="NF033773">
    <property type="entry name" value="tellur_TrgA"/>
    <property type="match status" value="1"/>
</dbReference>
<feature type="transmembrane region" description="Helical" evidence="1">
    <location>
        <begin position="12"/>
        <end position="30"/>
    </location>
</feature>
<organism evidence="2 3">
    <name type="scientific">Roseovarius faecimaris</name>
    <dbReference type="NCBI Taxonomy" id="2494550"/>
    <lineage>
        <taxon>Bacteria</taxon>
        <taxon>Pseudomonadati</taxon>
        <taxon>Pseudomonadota</taxon>
        <taxon>Alphaproteobacteria</taxon>
        <taxon>Rhodobacterales</taxon>
        <taxon>Roseobacteraceae</taxon>
        <taxon>Roseovarius</taxon>
    </lineage>
</organism>
<dbReference type="EMBL" id="CP034348">
    <property type="protein sequence ID" value="QGX98335.1"/>
    <property type="molecule type" value="Genomic_DNA"/>
</dbReference>
<evidence type="ECO:0000313" key="2">
    <source>
        <dbReference type="EMBL" id="QGX98335.1"/>
    </source>
</evidence>
<evidence type="ECO:0000313" key="3">
    <source>
        <dbReference type="Proteomes" id="UP000428330"/>
    </source>
</evidence>
<protein>
    <submittedName>
        <fullName evidence="2">Tellurium resistance protein</fullName>
    </submittedName>
</protein>
<accession>A0A6I6INT1</accession>
<dbReference type="Proteomes" id="UP000428330">
    <property type="component" value="Chromosome"/>
</dbReference>
<evidence type="ECO:0000256" key="1">
    <source>
        <dbReference type="SAM" id="Phobius"/>
    </source>
</evidence>
<dbReference type="OrthoDB" id="7869508at2"/>
<feature type="transmembrane region" description="Helical" evidence="1">
    <location>
        <begin position="71"/>
        <end position="91"/>
    </location>
</feature>
<dbReference type="AlphaFoldDB" id="A0A6I6INT1"/>